<dbReference type="AlphaFoldDB" id="B7GF44"/>
<protein>
    <submittedName>
        <fullName evidence="3">Transposase related protein, contains ZN-ribbon DNA-binding domain</fullName>
    </submittedName>
    <submittedName>
        <fullName evidence="2">Transposon related protein, Zn-finger domain</fullName>
    </submittedName>
</protein>
<dbReference type="STRING" id="491915.Aflv_0772"/>
<dbReference type="KEGG" id="afl:Aflv_0772"/>
<dbReference type="GO" id="GO:0003677">
    <property type="term" value="F:DNA binding"/>
    <property type="evidence" value="ECO:0007669"/>
    <property type="project" value="UniProtKB-KW"/>
</dbReference>
<accession>B7GF44</accession>
<dbReference type="Proteomes" id="UP000000742">
    <property type="component" value="Chromosome"/>
</dbReference>
<dbReference type="Pfam" id="PF20020">
    <property type="entry name" value="DUF6431"/>
    <property type="match status" value="1"/>
</dbReference>
<keyword evidence="3" id="KW-0238">DNA-binding</keyword>
<evidence type="ECO:0000259" key="1">
    <source>
        <dbReference type="Pfam" id="PF20020"/>
    </source>
</evidence>
<dbReference type="InterPro" id="IPR045536">
    <property type="entry name" value="DUF6431"/>
</dbReference>
<evidence type="ECO:0000313" key="3">
    <source>
        <dbReference type="EMBL" id="ACJ34808.1"/>
    </source>
</evidence>
<dbReference type="PATRIC" id="fig|491915.6.peg.2525"/>
<dbReference type="GeneID" id="7038724"/>
<name>B7GF44_ANOFW</name>
<sequence length="187" mass="22240">MIQLYDFGIDVQTYANRGKQNAFPFIHRCPHCQAKRNLYRHGYYERNALVGQDAYRIWVARYRCAICKKTVSVLPTFLLPYFQYTIWTIIHWLKERLSSLLGKGKGSSKFFPLRQGVDVYMHRFLAHLPWLRWFFQTKGKQIPRLSDEPLVQAQEWIQHLEGDGLEKLIEAMWKEQSTHFLANRFGA</sequence>
<dbReference type="KEGG" id="afl:Aflv_2451"/>
<dbReference type="EMBL" id="CP000922">
    <property type="protein sequence ID" value="ACJ34808.1"/>
    <property type="molecule type" value="Genomic_DNA"/>
</dbReference>
<dbReference type="RefSeq" id="WP_012574450.1">
    <property type="nucleotide sequence ID" value="NC_011567.1"/>
</dbReference>
<evidence type="ECO:0000313" key="2">
    <source>
        <dbReference type="EMBL" id="ACJ33151.1"/>
    </source>
</evidence>
<gene>
    <name evidence="2" type="ordered locus">Aflv_0772</name>
    <name evidence="3" type="ordered locus">Aflv_2451</name>
</gene>
<feature type="domain" description="DUF6431" evidence="1">
    <location>
        <begin position="29"/>
        <end position="95"/>
    </location>
</feature>
<dbReference type="EMBL" id="CP000922">
    <property type="protein sequence ID" value="ACJ33151.1"/>
    <property type="molecule type" value="Genomic_DNA"/>
</dbReference>
<proteinExistence type="predicted"/>
<dbReference type="HOGENOM" id="CLU_125505_0_0_9"/>
<evidence type="ECO:0000313" key="4">
    <source>
        <dbReference type="Proteomes" id="UP000000742"/>
    </source>
</evidence>
<reference evidence="3 4" key="1">
    <citation type="journal article" date="2008" name="Genome Biol.">
        <title>Encapsulated in silica: genome, proteome and physiology of the thermophilic bacterium Anoxybacillus flavithermus WK1.</title>
        <authorList>
            <person name="Saw J.H."/>
            <person name="Mountain B.W."/>
            <person name="Feng L."/>
            <person name="Omelchenko M.V."/>
            <person name="Hou S."/>
            <person name="Saito J.A."/>
            <person name="Stott M.B."/>
            <person name="Li D."/>
            <person name="Zhao G."/>
            <person name="Wu J."/>
            <person name="Galperin M.Y."/>
            <person name="Koonin E.V."/>
            <person name="Makarova K.S."/>
            <person name="Wolf Y.I."/>
            <person name="Rigden D.J."/>
            <person name="Dunfield P.F."/>
            <person name="Wang L."/>
            <person name="Alam M."/>
        </authorList>
    </citation>
    <scope>NUCLEOTIDE SEQUENCE [LARGE SCALE GENOMIC DNA]</scope>
    <source>
        <strain evidence="4">DSM 21510 / WK1</strain>
        <strain evidence="3">WK1</strain>
    </source>
</reference>
<organism evidence="3 4">
    <name type="scientific">Anoxybacillus flavithermus (strain DSM 21510 / WK1)</name>
    <dbReference type="NCBI Taxonomy" id="491915"/>
    <lineage>
        <taxon>Bacteria</taxon>
        <taxon>Bacillati</taxon>
        <taxon>Bacillota</taxon>
        <taxon>Bacilli</taxon>
        <taxon>Bacillales</taxon>
        <taxon>Anoxybacillaceae</taxon>
        <taxon>Anoxybacillus</taxon>
    </lineage>
</organism>
<dbReference type="eggNOG" id="COG3677">
    <property type="taxonomic scope" value="Bacteria"/>
</dbReference>